<evidence type="ECO:0000256" key="8">
    <source>
        <dbReference type="SAM" id="Phobius"/>
    </source>
</evidence>
<dbReference type="Pfam" id="PF13347">
    <property type="entry name" value="MFS_2"/>
    <property type="match status" value="1"/>
</dbReference>
<keyword evidence="6 8" id="KW-1133">Transmembrane helix</keyword>
<dbReference type="Gene3D" id="1.20.1250.20">
    <property type="entry name" value="MFS general substrate transporter like domains"/>
    <property type="match status" value="2"/>
</dbReference>
<feature type="transmembrane region" description="Helical" evidence="8">
    <location>
        <begin position="435"/>
        <end position="459"/>
    </location>
</feature>
<evidence type="ECO:0000256" key="2">
    <source>
        <dbReference type="ARBA" id="ARBA00009617"/>
    </source>
</evidence>
<organism evidence="9 10">
    <name type="scientific">Pelagicoccus enzymogenes</name>
    <dbReference type="NCBI Taxonomy" id="2773457"/>
    <lineage>
        <taxon>Bacteria</taxon>
        <taxon>Pseudomonadati</taxon>
        <taxon>Verrucomicrobiota</taxon>
        <taxon>Opitutia</taxon>
        <taxon>Puniceicoccales</taxon>
        <taxon>Pelagicoccaceae</taxon>
        <taxon>Pelagicoccus</taxon>
    </lineage>
</organism>
<reference evidence="9" key="1">
    <citation type="submission" date="2020-09" db="EMBL/GenBank/DDBJ databases">
        <title>Pelagicoccus enzymogenes sp. nov. with an EPS production, isolated from marine sediment.</title>
        <authorList>
            <person name="Feng X."/>
        </authorList>
    </citation>
    <scope>NUCLEOTIDE SEQUENCE</scope>
    <source>
        <strain evidence="9">NFK12</strain>
    </source>
</reference>
<feature type="transmembrane region" description="Helical" evidence="8">
    <location>
        <begin position="244"/>
        <end position="268"/>
    </location>
</feature>
<dbReference type="PANTHER" id="PTHR11328:SF24">
    <property type="entry name" value="MAJOR FACILITATOR SUPERFAMILY (MFS) PROFILE DOMAIN-CONTAINING PROTEIN"/>
    <property type="match status" value="1"/>
</dbReference>
<keyword evidence="5 8" id="KW-0812">Transmembrane</keyword>
<keyword evidence="3" id="KW-0813">Transport</keyword>
<feature type="transmembrane region" description="Helical" evidence="8">
    <location>
        <begin position="202"/>
        <end position="224"/>
    </location>
</feature>
<name>A0A927F6K7_9BACT</name>
<evidence type="ECO:0000313" key="9">
    <source>
        <dbReference type="EMBL" id="MBD5778176.1"/>
    </source>
</evidence>
<dbReference type="InterPro" id="IPR036259">
    <property type="entry name" value="MFS_trans_sf"/>
</dbReference>
<keyword evidence="7 8" id="KW-0472">Membrane</keyword>
<dbReference type="GO" id="GO:0005886">
    <property type="term" value="C:plasma membrane"/>
    <property type="evidence" value="ECO:0007669"/>
    <property type="project" value="UniProtKB-SubCell"/>
</dbReference>
<dbReference type="EMBL" id="JACYFG010000002">
    <property type="protein sequence ID" value="MBD5778176.1"/>
    <property type="molecule type" value="Genomic_DNA"/>
</dbReference>
<accession>A0A927F6K7</accession>
<gene>
    <name evidence="9" type="ORF">IEN85_01530</name>
</gene>
<feature type="transmembrane region" description="Helical" evidence="8">
    <location>
        <begin position="368"/>
        <end position="388"/>
    </location>
</feature>
<evidence type="ECO:0000313" key="10">
    <source>
        <dbReference type="Proteomes" id="UP000622317"/>
    </source>
</evidence>
<feature type="transmembrane region" description="Helical" evidence="8">
    <location>
        <begin position="479"/>
        <end position="501"/>
    </location>
</feature>
<dbReference type="GO" id="GO:0015293">
    <property type="term" value="F:symporter activity"/>
    <property type="evidence" value="ECO:0007669"/>
    <property type="project" value="InterPro"/>
</dbReference>
<comment type="caution">
    <text evidence="9">The sequence shown here is derived from an EMBL/GenBank/DDBJ whole genome shotgun (WGS) entry which is preliminary data.</text>
</comment>
<comment type="similarity">
    <text evidence="2">Belongs to the sodium:galactoside symporter (TC 2.A.2) family.</text>
</comment>
<feature type="transmembrane region" description="Helical" evidence="8">
    <location>
        <begin position="117"/>
        <end position="137"/>
    </location>
</feature>
<dbReference type="RefSeq" id="WP_191615295.1">
    <property type="nucleotide sequence ID" value="NZ_JACYFG010000002.1"/>
</dbReference>
<dbReference type="PROSITE" id="PS00872">
    <property type="entry name" value="NA_GALACTOSIDE_SYMP"/>
    <property type="match status" value="1"/>
</dbReference>
<evidence type="ECO:0000256" key="5">
    <source>
        <dbReference type="ARBA" id="ARBA00022692"/>
    </source>
</evidence>
<protein>
    <submittedName>
        <fullName evidence="9">MFS transporter</fullName>
    </submittedName>
</protein>
<dbReference type="InterPro" id="IPR039672">
    <property type="entry name" value="MFS_2"/>
</dbReference>
<evidence type="ECO:0000256" key="7">
    <source>
        <dbReference type="ARBA" id="ARBA00023136"/>
    </source>
</evidence>
<keyword evidence="4" id="KW-1003">Cell membrane</keyword>
<feature type="transmembrane region" description="Helical" evidence="8">
    <location>
        <begin position="90"/>
        <end position="111"/>
    </location>
</feature>
<proteinExistence type="inferred from homology"/>
<comment type="subcellular location">
    <subcellularLocation>
        <location evidence="1">Cell membrane</location>
        <topology evidence="1">Multi-pass membrane protein</topology>
    </subcellularLocation>
</comment>
<dbReference type="PANTHER" id="PTHR11328">
    <property type="entry name" value="MAJOR FACILITATOR SUPERFAMILY DOMAIN-CONTAINING PROTEIN"/>
    <property type="match status" value="1"/>
</dbReference>
<evidence type="ECO:0000256" key="1">
    <source>
        <dbReference type="ARBA" id="ARBA00004651"/>
    </source>
</evidence>
<dbReference type="Proteomes" id="UP000622317">
    <property type="component" value="Unassembled WGS sequence"/>
</dbReference>
<evidence type="ECO:0000256" key="6">
    <source>
        <dbReference type="ARBA" id="ARBA00022989"/>
    </source>
</evidence>
<dbReference type="SUPFAM" id="SSF103473">
    <property type="entry name" value="MFS general substrate transporter"/>
    <property type="match status" value="1"/>
</dbReference>
<dbReference type="GO" id="GO:0006814">
    <property type="term" value="P:sodium ion transport"/>
    <property type="evidence" value="ECO:0007669"/>
    <property type="project" value="InterPro"/>
</dbReference>
<dbReference type="AlphaFoldDB" id="A0A927F6K7"/>
<feature type="transmembrane region" description="Helical" evidence="8">
    <location>
        <begin position="34"/>
        <end position="55"/>
    </location>
</feature>
<feature type="transmembrane region" description="Helical" evidence="8">
    <location>
        <begin position="340"/>
        <end position="361"/>
    </location>
</feature>
<keyword evidence="10" id="KW-1185">Reference proteome</keyword>
<dbReference type="GO" id="GO:0008643">
    <property type="term" value="P:carbohydrate transport"/>
    <property type="evidence" value="ECO:0007669"/>
    <property type="project" value="InterPro"/>
</dbReference>
<dbReference type="InterPro" id="IPR018043">
    <property type="entry name" value="Na/Gal_symport_CS"/>
</dbReference>
<feature type="transmembrane region" description="Helical" evidence="8">
    <location>
        <begin position="306"/>
        <end position="328"/>
    </location>
</feature>
<evidence type="ECO:0000256" key="4">
    <source>
        <dbReference type="ARBA" id="ARBA00022475"/>
    </source>
</evidence>
<evidence type="ECO:0000256" key="3">
    <source>
        <dbReference type="ARBA" id="ARBA00022448"/>
    </source>
</evidence>
<sequence>MPSAPGSNANSAPVSTRSKIIYGLGSGNDMWGNWFYVSFVWLFFNQYLGMSPSLISTALSLRLLWDAITDPVFGWWSDNTRTRFGRRRPFILIGSILSGLFLPVLFMVEVGASDMEYFWWMLLTSIIFMTFVSCFNMPYNSLGAELSPDYSERNSIFKYKGSIQKVMEVASFGAGAFVTALNWENATASDVPQIIGNIFSTAAAWVSGLIASLFTLDFAAAWAALETPFGLQTGDGTEEINIVLSARVYATLLGAAMIAIGLILFFGLKERYYETVNKHQAKTKIISSIWGALRCRPFRVQLSMGLAYSLGLSMVGTLGFYTTVYFVSGGNRTEGNLFNLKMGIVGMLFGFIGPMIWGLLASKLDKKIVILIIQFFGIAVFVATWWLYTPEVKMLQVLATGFIALTQAGFWMMYGSIGADVIDYDELENGVRREGAFSACGSYIMKIGMILGTFITGVALESTGFDAELGGDQPASAIFWIRFLLAAVPIAGLIISLVFIARFPLTADRMKEIRAQLEARRGTV</sequence>
<feature type="transmembrane region" description="Helical" evidence="8">
    <location>
        <begin position="394"/>
        <end position="414"/>
    </location>
</feature>